<evidence type="ECO:0000256" key="8">
    <source>
        <dbReference type="ARBA" id="ARBA00022729"/>
    </source>
</evidence>
<comment type="caution">
    <text evidence="18">The sequence shown here is derived from an EMBL/GenBank/DDBJ whole genome shotgun (WGS) entry which is preliminary data.</text>
</comment>
<dbReference type="Gene3D" id="3.30.200.20">
    <property type="entry name" value="Phosphorylase Kinase, domain 1"/>
    <property type="match status" value="1"/>
</dbReference>
<evidence type="ECO:0000256" key="9">
    <source>
        <dbReference type="ARBA" id="ARBA00022737"/>
    </source>
</evidence>
<keyword evidence="4" id="KW-0964">Secreted</keyword>
<dbReference type="Gene3D" id="1.10.510.10">
    <property type="entry name" value="Transferase(Phosphotransferase) domain 1"/>
    <property type="match status" value="1"/>
</dbReference>
<evidence type="ECO:0000256" key="11">
    <source>
        <dbReference type="ARBA" id="ARBA00023136"/>
    </source>
</evidence>
<proteinExistence type="inferred from homology"/>
<evidence type="ECO:0000313" key="18">
    <source>
        <dbReference type="EMBL" id="KAJ7973681.1"/>
    </source>
</evidence>
<evidence type="ECO:0000256" key="14">
    <source>
        <dbReference type="SAM" id="MobiDB-lite"/>
    </source>
</evidence>
<keyword evidence="9" id="KW-0677">Repeat</keyword>
<evidence type="ECO:0000256" key="15">
    <source>
        <dbReference type="SAM" id="Phobius"/>
    </source>
</evidence>
<dbReference type="SUPFAM" id="SSF52058">
    <property type="entry name" value="L domain-like"/>
    <property type="match status" value="1"/>
</dbReference>
<comment type="similarity">
    <text evidence="13">Belongs to the polygalacturonase-inhibiting protein family.</text>
</comment>
<evidence type="ECO:0000313" key="19">
    <source>
        <dbReference type="Proteomes" id="UP001163823"/>
    </source>
</evidence>
<evidence type="ECO:0000256" key="4">
    <source>
        <dbReference type="ARBA" id="ARBA00022512"/>
    </source>
</evidence>
<dbReference type="FunFam" id="3.80.10.10:FF:000400">
    <property type="entry name" value="Nuclear pore complex protein NUP107"/>
    <property type="match status" value="1"/>
</dbReference>
<gene>
    <name evidence="18" type="ORF">O6P43_003880</name>
</gene>
<dbReference type="SUPFAM" id="SSF56112">
    <property type="entry name" value="Protein kinase-like (PK-like)"/>
    <property type="match status" value="1"/>
</dbReference>
<dbReference type="KEGG" id="qsa:O6P43_003880"/>
<dbReference type="Gene3D" id="3.80.10.10">
    <property type="entry name" value="Ribonuclease Inhibitor"/>
    <property type="match status" value="2"/>
</dbReference>
<dbReference type="FunFam" id="1.10.510.10:FF:000480">
    <property type="entry name" value="Pollen receptor-like kinase 1"/>
    <property type="match status" value="1"/>
</dbReference>
<keyword evidence="19" id="KW-1185">Reference proteome</keyword>
<feature type="transmembrane region" description="Helical" evidence="15">
    <location>
        <begin position="247"/>
        <end position="271"/>
    </location>
</feature>
<evidence type="ECO:0000256" key="1">
    <source>
        <dbReference type="ARBA" id="ARBA00004167"/>
    </source>
</evidence>
<accession>A0AAD7Q2Y6</accession>
<dbReference type="Pfam" id="PF13855">
    <property type="entry name" value="LRR_8"/>
    <property type="match status" value="1"/>
</dbReference>
<dbReference type="InterPro" id="IPR013210">
    <property type="entry name" value="LRR_N_plant-typ"/>
</dbReference>
<dbReference type="InterPro" id="IPR046959">
    <property type="entry name" value="PRK1-6/SRF4-like"/>
</dbReference>
<feature type="domain" description="Protein kinase" evidence="17">
    <location>
        <begin position="338"/>
        <end position="622"/>
    </location>
</feature>
<evidence type="ECO:0000259" key="17">
    <source>
        <dbReference type="PROSITE" id="PS50011"/>
    </source>
</evidence>
<name>A0AAD7Q2Y6_QUISA</name>
<dbReference type="InterPro" id="IPR032675">
    <property type="entry name" value="LRR_dom_sf"/>
</dbReference>
<dbReference type="GO" id="GO:0004672">
    <property type="term" value="F:protein kinase activity"/>
    <property type="evidence" value="ECO:0007669"/>
    <property type="project" value="InterPro"/>
</dbReference>
<evidence type="ECO:0000256" key="2">
    <source>
        <dbReference type="ARBA" id="ARBA00004170"/>
    </source>
</evidence>
<dbReference type="GO" id="GO:0005524">
    <property type="term" value="F:ATP binding"/>
    <property type="evidence" value="ECO:0007669"/>
    <property type="project" value="InterPro"/>
</dbReference>
<sequence length="644" mass="71488">MACSGIPRSPVILIVILLLLFYVVGSSASGASESEALLKFKDSLENNKDLSGSWNNETTPCSSEKANWVGVICFAGKVWGVKLEKMGLKGVIDVESLKDLSNLRTISFMDNSFEGSLPDLSKLASLKSIYLSNNRFSGEIPPQTFQGMQWLKKIYLARNQFTGAIPSSLTSLPKLLELRLEGNQFIGRIPDFQQKTLQSINVSNNKLEGEIPASLSKMPVTSFSGNEGLCGGPLNQCESESTKKPSVVSIVVVAIVVGVALVIIGIVIFILNRRNQPAASSVEDPPISSFQKKSGIKEADEVSQTSEKSSASKKGENMKLSFVREDRPESFNLQDLLTASAEILGSGYFSSSYKAALLSGPVMVVKRFKQMNNVGREEFHEHMRRLGRLRHSNLLPLVAYYYRREEKLFVTDYIEKGSLAVRLHGHQALGQPSLDWPSRLKIVKGIAKGLQYLYNELPSLIAPHGHLKSSNVLLGESMEPLLTDYGLVPVMNQEHAYELMMVYKSPEYSQQGRITKKTDVWSLGILIIEIMTGKLPASFLQQGKGSEEDLANWVQRVVPQELNSEVFDKDMEATKNGQREMMKLLKIALSCCEGDVEKRWDLKEAVQKIEEVKERDGDEDFYSSYASEADIRSSRGLSDEISFP</sequence>
<dbReference type="Pfam" id="PF07714">
    <property type="entry name" value="PK_Tyr_Ser-Thr"/>
    <property type="match status" value="1"/>
</dbReference>
<keyword evidence="10 15" id="KW-1133">Transmembrane helix</keyword>
<keyword evidence="8 16" id="KW-0732">Signal</keyword>
<reference evidence="18" key="1">
    <citation type="journal article" date="2023" name="Science">
        <title>Elucidation of the pathway for biosynthesis of saponin adjuvants from the soapbark tree.</title>
        <authorList>
            <person name="Reed J."/>
            <person name="Orme A."/>
            <person name="El-Demerdash A."/>
            <person name="Owen C."/>
            <person name="Martin L.B.B."/>
            <person name="Misra R.C."/>
            <person name="Kikuchi S."/>
            <person name="Rejzek M."/>
            <person name="Martin A.C."/>
            <person name="Harkess A."/>
            <person name="Leebens-Mack J."/>
            <person name="Louveau T."/>
            <person name="Stephenson M.J."/>
            <person name="Osbourn A."/>
        </authorList>
    </citation>
    <scope>NUCLEOTIDE SEQUENCE</scope>
    <source>
        <strain evidence="18">S10</strain>
    </source>
</reference>
<dbReference type="Pfam" id="PF08263">
    <property type="entry name" value="LRRNT_2"/>
    <property type="match status" value="1"/>
</dbReference>
<feature type="chain" id="PRO_5042288385" evidence="16">
    <location>
        <begin position="29"/>
        <end position="644"/>
    </location>
</feature>
<evidence type="ECO:0000256" key="16">
    <source>
        <dbReference type="SAM" id="SignalP"/>
    </source>
</evidence>
<dbReference type="AlphaFoldDB" id="A0AAD7Q2Y6"/>
<dbReference type="PANTHER" id="PTHR48007:SF64">
    <property type="entry name" value="POLLEN RECEPTOR-LIKE KINASE 1"/>
    <property type="match status" value="1"/>
</dbReference>
<keyword evidence="7 15" id="KW-0812">Transmembrane</keyword>
<dbReference type="PANTHER" id="PTHR48007">
    <property type="entry name" value="LEUCINE-RICH REPEAT RECEPTOR-LIKE PROTEIN KINASE PXC1"/>
    <property type="match status" value="1"/>
</dbReference>
<keyword evidence="18" id="KW-0808">Transferase</keyword>
<dbReference type="InterPro" id="IPR011009">
    <property type="entry name" value="Kinase-like_dom_sf"/>
</dbReference>
<keyword evidence="4" id="KW-0134">Cell wall</keyword>
<feature type="signal peptide" evidence="16">
    <location>
        <begin position="1"/>
        <end position="28"/>
    </location>
</feature>
<keyword evidence="18" id="KW-0418">Kinase</keyword>
<dbReference type="InterPro" id="IPR000719">
    <property type="entry name" value="Prot_kinase_dom"/>
</dbReference>
<dbReference type="Proteomes" id="UP001163823">
    <property type="component" value="Chromosome 3"/>
</dbReference>
<keyword evidence="11 15" id="KW-0472">Membrane</keyword>
<comment type="subcellular location">
    <subcellularLocation>
        <location evidence="2">Membrane</location>
        <topology evidence="2">Peripheral membrane protein</topology>
    </subcellularLocation>
    <subcellularLocation>
        <location evidence="1">Membrane</location>
        <topology evidence="1">Single-pass membrane protein</topology>
    </subcellularLocation>
    <subcellularLocation>
        <location evidence="3">Secreted</location>
        <location evidence="3">Cell wall</location>
    </subcellularLocation>
</comment>
<keyword evidence="5" id="KW-0597">Phosphoprotein</keyword>
<dbReference type="Pfam" id="PF00560">
    <property type="entry name" value="LRR_1"/>
    <property type="match status" value="1"/>
</dbReference>
<evidence type="ECO:0000256" key="5">
    <source>
        <dbReference type="ARBA" id="ARBA00022553"/>
    </source>
</evidence>
<keyword evidence="6" id="KW-0433">Leucine-rich repeat</keyword>
<keyword evidence="12 18" id="KW-0675">Receptor</keyword>
<protein>
    <submittedName>
        <fullName evidence="18">Receptor-like protein kinase</fullName>
    </submittedName>
</protein>
<dbReference type="InterPro" id="IPR001245">
    <property type="entry name" value="Ser-Thr/Tyr_kinase_cat_dom"/>
</dbReference>
<dbReference type="GO" id="GO:0016020">
    <property type="term" value="C:membrane"/>
    <property type="evidence" value="ECO:0007669"/>
    <property type="project" value="UniProtKB-SubCell"/>
</dbReference>
<evidence type="ECO:0000256" key="7">
    <source>
        <dbReference type="ARBA" id="ARBA00022692"/>
    </source>
</evidence>
<dbReference type="PROSITE" id="PS50011">
    <property type="entry name" value="PROTEIN_KINASE_DOM"/>
    <property type="match status" value="1"/>
</dbReference>
<evidence type="ECO:0000256" key="3">
    <source>
        <dbReference type="ARBA" id="ARBA00004191"/>
    </source>
</evidence>
<dbReference type="InterPro" id="IPR001611">
    <property type="entry name" value="Leu-rich_rpt"/>
</dbReference>
<evidence type="ECO:0000256" key="6">
    <source>
        <dbReference type="ARBA" id="ARBA00022614"/>
    </source>
</evidence>
<evidence type="ECO:0000256" key="10">
    <source>
        <dbReference type="ARBA" id="ARBA00022989"/>
    </source>
</evidence>
<organism evidence="18 19">
    <name type="scientific">Quillaja saponaria</name>
    <name type="common">Soap bark tree</name>
    <dbReference type="NCBI Taxonomy" id="32244"/>
    <lineage>
        <taxon>Eukaryota</taxon>
        <taxon>Viridiplantae</taxon>
        <taxon>Streptophyta</taxon>
        <taxon>Embryophyta</taxon>
        <taxon>Tracheophyta</taxon>
        <taxon>Spermatophyta</taxon>
        <taxon>Magnoliopsida</taxon>
        <taxon>eudicotyledons</taxon>
        <taxon>Gunneridae</taxon>
        <taxon>Pentapetalae</taxon>
        <taxon>rosids</taxon>
        <taxon>fabids</taxon>
        <taxon>Fabales</taxon>
        <taxon>Quillajaceae</taxon>
        <taxon>Quillaja</taxon>
    </lineage>
</organism>
<feature type="region of interest" description="Disordered" evidence="14">
    <location>
        <begin position="279"/>
        <end position="319"/>
    </location>
</feature>
<evidence type="ECO:0000256" key="13">
    <source>
        <dbReference type="ARBA" id="ARBA00038043"/>
    </source>
</evidence>
<dbReference type="EMBL" id="JARAOO010000003">
    <property type="protein sequence ID" value="KAJ7973681.1"/>
    <property type="molecule type" value="Genomic_DNA"/>
</dbReference>
<evidence type="ECO:0000256" key="12">
    <source>
        <dbReference type="ARBA" id="ARBA00023170"/>
    </source>
</evidence>